<gene>
    <name evidence="1" type="ORF">DDF67_17780</name>
</gene>
<accession>A0A2T9JP41</accession>
<sequence>MNAIIPQAAPKRRKRSGAVALTGLMAGTAFTLVACDDPGSATQWGDDPPAAVSGQKVDASSFASLDECKASGDFTADQCQSAYDEAQKASAENAPKYSDRQSCEERYGVDQCVPRSQANGGSFFTPLLTGFIIGQALNNMGGGYRGAPMYRDRDGTYYSGSGYPVSRDYLSGRSRVRRDSFDAPSRYEAPARVQSRSSVISRGGFGGGSRGFGG</sequence>
<name>A0A2T9JP41_9CAUL</name>
<evidence type="ECO:0000313" key="1">
    <source>
        <dbReference type="EMBL" id="PVM85453.1"/>
    </source>
</evidence>
<evidence type="ECO:0008006" key="3">
    <source>
        <dbReference type="Google" id="ProtNLM"/>
    </source>
</evidence>
<organism evidence="1 2">
    <name type="scientific">Caulobacter endophyticus</name>
    <dbReference type="NCBI Taxonomy" id="2172652"/>
    <lineage>
        <taxon>Bacteria</taxon>
        <taxon>Pseudomonadati</taxon>
        <taxon>Pseudomonadota</taxon>
        <taxon>Alphaproteobacteria</taxon>
        <taxon>Caulobacterales</taxon>
        <taxon>Caulobacteraceae</taxon>
        <taxon>Caulobacter</taxon>
    </lineage>
</organism>
<dbReference type="EMBL" id="QDKQ01000060">
    <property type="protein sequence ID" value="PVM85453.1"/>
    <property type="molecule type" value="Genomic_DNA"/>
</dbReference>
<dbReference type="InterPro" id="IPR009576">
    <property type="entry name" value="Biofilm_formation_YgiB"/>
</dbReference>
<protein>
    <recommendedName>
        <fullName evidence="3">DUF1190 domain-containing protein</fullName>
    </recommendedName>
</protein>
<dbReference type="RefSeq" id="WP_109102183.1">
    <property type="nucleotide sequence ID" value="NZ_QDKQ01000060.1"/>
</dbReference>
<dbReference type="OrthoDB" id="8160435at2"/>
<dbReference type="Proteomes" id="UP000245073">
    <property type="component" value="Unassembled WGS sequence"/>
</dbReference>
<evidence type="ECO:0000313" key="2">
    <source>
        <dbReference type="Proteomes" id="UP000245073"/>
    </source>
</evidence>
<proteinExistence type="predicted"/>
<dbReference type="Pfam" id="PF06693">
    <property type="entry name" value="DUF1190"/>
    <property type="match status" value="1"/>
</dbReference>
<keyword evidence="2" id="KW-1185">Reference proteome</keyword>
<dbReference type="AlphaFoldDB" id="A0A2T9JP41"/>
<reference evidence="1 2" key="1">
    <citation type="submission" date="2018-04" db="EMBL/GenBank/DDBJ databases">
        <title>The genome sequence of Caulobacter sp. 744.</title>
        <authorList>
            <person name="Gao J."/>
            <person name="Sun J."/>
        </authorList>
    </citation>
    <scope>NUCLEOTIDE SEQUENCE [LARGE SCALE GENOMIC DNA]</scope>
    <source>
        <strain evidence="1 2">774</strain>
    </source>
</reference>
<comment type="caution">
    <text evidence="1">The sequence shown here is derived from an EMBL/GenBank/DDBJ whole genome shotgun (WGS) entry which is preliminary data.</text>
</comment>